<dbReference type="PANTHER" id="PTHR11271:SF6">
    <property type="entry name" value="GUANINE DEAMINASE"/>
    <property type="match status" value="1"/>
</dbReference>
<dbReference type="GO" id="GO:0006147">
    <property type="term" value="P:guanine catabolic process"/>
    <property type="evidence" value="ECO:0007669"/>
    <property type="project" value="UniProtKB-UniRule"/>
</dbReference>
<protein>
    <recommendedName>
        <fullName evidence="4 9">Guanine deaminase</fullName>
        <shortName evidence="9">Guanase</shortName>
        <ecNumber evidence="3 9">3.5.4.3</ecNumber>
    </recommendedName>
    <alternativeName>
        <fullName evidence="9">Guanine aminohydrolase</fullName>
    </alternativeName>
</protein>
<comment type="catalytic activity">
    <reaction evidence="8 9">
        <text>guanine + H2O + H(+) = xanthine + NH4(+)</text>
        <dbReference type="Rhea" id="RHEA:14665"/>
        <dbReference type="ChEBI" id="CHEBI:15377"/>
        <dbReference type="ChEBI" id="CHEBI:15378"/>
        <dbReference type="ChEBI" id="CHEBI:16235"/>
        <dbReference type="ChEBI" id="CHEBI:17712"/>
        <dbReference type="ChEBI" id="CHEBI:28938"/>
        <dbReference type="EC" id="3.5.4.3"/>
    </reaction>
</comment>
<comment type="pathway">
    <text evidence="1 9">Purine metabolism; guanine degradation; xanthine from guanine: step 1/1.</text>
</comment>
<keyword evidence="6 9" id="KW-0378">Hydrolase</keyword>
<dbReference type="AlphaFoldDB" id="A0A9P0TEJ2"/>
<dbReference type="InterPro" id="IPR006680">
    <property type="entry name" value="Amidohydro-rel"/>
</dbReference>
<dbReference type="Proteomes" id="UP001152562">
    <property type="component" value="Unassembled WGS sequence"/>
</dbReference>
<dbReference type="GO" id="GO:0008270">
    <property type="term" value="F:zinc ion binding"/>
    <property type="evidence" value="ECO:0007669"/>
    <property type="project" value="UniProtKB-UniRule"/>
</dbReference>
<keyword evidence="12" id="KW-1185">Reference proteome</keyword>
<dbReference type="EMBL" id="CALOZG010000005">
    <property type="protein sequence ID" value="CAH4027518.1"/>
    <property type="molecule type" value="Genomic_DNA"/>
</dbReference>
<dbReference type="InterPro" id="IPR014311">
    <property type="entry name" value="Guanine_deaminase"/>
</dbReference>
<dbReference type="NCBIfam" id="TIGR02967">
    <property type="entry name" value="guan_deamin"/>
    <property type="match status" value="1"/>
</dbReference>
<evidence type="ECO:0000256" key="4">
    <source>
        <dbReference type="ARBA" id="ARBA00014514"/>
    </source>
</evidence>
<comment type="function">
    <text evidence="9">Catalyzes the hydrolytic deamination of guanine, producing xanthine and ammonia.</text>
</comment>
<dbReference type="Gene3D" id="3.20.20.140">
    <property type="entry name" value="Metal-dependent hydrolases"/>
    <property type="match status" value="1"/>
</dbReference>
<dbReference type="GO" id="GO:0008892">
    <property type="term" value="F:guanine deaminase activity"/>
    <property type="evidence" value="ECO:0007669"/>
    <property type="project" value="UniProtKB-UniRule"/>
</dbReference>
<dbReference type="InterPro" id="IPR032466">
    <property type="entry name" value="Metal_Hydrolase"/>
</dbReference>
<dbReference type="SUPFAM" id="SSF51338">
    <property type="entry name" value="Composite domain of metallo-dependent hydrolases"/>
    <property type="match status" value="1"/>
</dbReference>
<evidence type="ECO:0000256" key="6">
    <source>
        <dbReference type="ARBA" id="ARBA00022801"/>
    </source>
</evidence>
<dbReference type="Pfam" id="PF01979">
    <property type="entry name" value="Amidohydro_1"/>
    <property type="match status" value="1"/>
</dbReference>
<dbReference type="Gene3D" id="2.30.40.10">
    <property type="entry name" value="Urease, subunit C, domain 1"/>
    <property type="match status" value="1"/>
</dbReference>
<sequence length="490" mass="54258">MSQLVFVGVIASARSLKELNAFTGYLSVESGVITSIGTKEELDNQKNKFKDFKFIQLKSNQFLMPGLIDCHTHAPQFPNIGLGLDRPLLEWLDKYTFPLESQYSNIDFASRVYDTVVQRLLINGTTTACYFGSLHKEGCLELAKSAIKYKQRALVGKVSMNVENNIGYYNDTQTELMQTEEYIQSVLEFKSELVHPIVTPRFAVSCDHELMCGLSKIAQKYNCRIQSHVSENTKEIEHVLKTFPECTTYSHVYDQCGILTKKCIMAHAVYLSKKEMELFACKGVSVAHCPASNTRLRSGLCPVKRLIDNGVTVGLGTDVSGGDSATILDAMRRAMDVSTHLELLGHEEAINWKEAFYLATLGGAKALNLDEKIGNFAIGKEFDALVVDAYSKNGPTDDYVYPLPADDEEHILNILQRFLYVGDDRNIVQPCEVLTRAVASRTGVGSGGHFTRLESERDFSFGVRERTAHASAPRTSPRTATLAACAGGPC</sequence>
<evidence type="ECO:0000256" key="1">
    <source>
        <dbReference type="ARBA" id="ARBA00004984"/>
    </source>
</evidence>
<evidence type="ECO:0000256" key="9">
    <source>
        <dbReference type="RuleBase" id="RU366009"/>
    </source>
</evidence>
<name>A0A9P0TEJ2_PIEBR</name>
<comment type="cofactor">
    <cofactor evidence="9">
        <name>Zn(2+)</name>
        <dbReference type="ChEBI" id="CHEBI:29105"/>
    </cofactor>
    <text evidence="9">Binds 1 zinc ion per subunit.</text>
</comment>
<accession>A0A9P0TEJ2</accession>
<dbReference type="FunFam" id="3.20.20.140:FF:000022">
    <property type="entry name" value="Guanine deaminase"/>
    <property type="match status" value="1"/>
</dbReference>
<comment type="similarity">
    <text evidence="2 9">Belongs to the metallo-dependent hydrolases superfamily. ATZ/TRZ family.</text>
</comment>
<evidence type="ECO:0000256" key="5">
    <source>
        <dbReference type="ARBA" id="ARBA00022723"/>
    </source>
</evidence>
<evidence type="ECO:0000259" key="10">
    <source>
        <dbReference type="Pfam" id="PF01979"/>
    </source>
</evidence>
<dbReference type="EC" id="3.5.4.3" evidence="3 9"/>
<feature type="domain" description="Amidohydrolase-related" evidence="10">
    <location>
        <begin position="62"/>
        <end position="415"/>
    </location>
</feature>
<evidence type="ECO:0000256" key="7">
    <source>
        <dbReference type="ARBA" id="ARBA00022833"/>
    </source>
</evidence>
<keyword evidence="7 9" id="KW-0862">Zinc</keyword>
<dbReference type="GO" id="GO:0005829">
    <property type="term" value="C:cytosol"/>
    <property type="evidence" value="ECO:0007669"/>
    <property type="project" value="TreeGrafter"/>
</dbReference>
<dbReference type="InterPro" id="IPR011059">
    <property type="entry name" value="Metal-dep_hydrolase_composite"/>
</dbReference>
<reference evidence="11" key="1">
    <citation type="submission" date="2022-05" db="EMBL/GenBank/DDBJ databases">
        <authorList>
            <person name="Okamura Y."/>
        </authorList>
    </citation>
    <scope>NUCLEOTIDE SEQUENCE</scope>
</reference>
<dbReference type="InterPro" id="IPR051607">
    <property type="entry name" value="Metallo-dep_hydrolases"/>
</dbReference>
<evidence type="ECO:0000256" key="8">
    <source>
        <dbReference type="ARBA" id="ARBA00051148"/>
    </source>
</evidence>
<proteinExistence type="inferred from homology"/>
<evidence type="ECO:0000256" key="3">
    <source>
        <dbReference type="ARBA" id="ARBA00012781"/>
    </source>
</evidence>
<evidence type="ECO:0000313" key="11">
    <source>
        <dbReference type="EMBL" id="CAH4027518.1"/>
    </source>
</evidence>
<evidence type="ECO:0000313" key="12">
    <source>
        <dbReference type="Proteomes" id="UP001152562"/>
    </source>
</evidence>
<keyword evidence="5 9" id="KW-0479">Metal-binding</keyword>
<dbReference type="PANTHER" id="PTHR11271">
    <property type="entry name" value="GUANINE DEAMINASE"/>
    <property type="match status" value="1"/>
</dbReference>
<gene>
    <name evidence="11" type="ORF">PIBRA_LOCUS4689</name>
</gene>
<dbReference type="SUPFAM" id="SSF51556">
    <property type="entry name" value="Metallo-dependent hydrolases"/>
    <property type="match status" value="1"/>
</dbReference>
<organism evidence="11 12">
    <name type="scientific">Pieris brassicae</name>
    <name type="common">White butterfly</name>
    <name type="synonym">Large white butterfly</name>
    <dbReference type="NCBI Taxonomy" id="7116"/>
    <lineage>
        <taxon>Eukaryota</taxon>
        <taxon>Metazoa</taxon>
        <taxon>Ecdysozoa</taxon>
        <taxon>Arthropoda</taxon>
        <taxon>Hexapoda</taxon>
        <taxon>Insecta</taxon>
        <taxon>Pterygota</taxon>
        <taxon>Neoptera</taxon>
        <taxon>Endopterygota</taxon>
        <taxon>Lepidoptera</taxon>
        <taxon>Glossata</taxon>
        <taxon>Ditrysia</taxon>
        <taxon>Papilionoidea</taxon>
        <taxon>Pieridae</taxon>
        <taxon>Pierinae</taxon>
        <taxon>Pieris</taxon>
    </lineage>
</organism>
<comment type="caution">
    <text evidence="11">The sequence shown here is derived from an EMBL/GenBank/DDBJ whole genome shotgun (WGS) entry which is preliminary data.</text>
</comment>
<evidence type="ECO:0000256" key="2">
    <source>
        <dbReference type="ARBA" id="ARBA00006745"/>
    </source>
</evidence>